<keyword evidence="5 10" id="KW-0276">Fatty acid metabolism</keyword>
<evidence type="ECO:0000256" key="4">
    <source>
        <dbReference type="ARBA" id="ARBA00022692"/>
    </source>
</evidence>
<dbReference type="GO" id="GO:0030148">
    <property type="term" value="P:sphingolipid biosynthetic process"/>
    <property type="evidence" value="ECO:0007669"/>
    <property type="project" value="TreeGrafter"/>
</dbReference>
<keyword evidence="2 10" id="KW-0444">Lipid biosynthesis</keyword>
<evidence type="ECO:0000313" key="13">
    <source>
        <dbReference type="Proteomes" id="UP000000673"/>
    </source>
</evidence>
<protein>
    <recommendedName>
        <fullName evidence="10">Elongation of very long chain fatty acids protein</fullName>
        <ecNumber evidence="10">2.3.1.199</ecNumber>
    </recommendedName>
    <alternativeName>
        <fullName evidence="10">Very-long-chain 3-oxoacyl-CoA synthase</fullName>
    </alternativeName>
</protein>
<keyword evidence="7 10" id="KW-0443">Lipid metabolism</keyword>
<feature type="transmembrane region" description="Helical" evidence="10">
    <location>
        <begin position="201"/>
        <end position="220"/>
    </location>
</feature>
<name>W5JX89_ANODA</name>
<dbReference type="EMBL" id="ADMH02000001">
    <property type="protein sequence ID" value="ETN68150.1"/>
    <property type="molecule type" value="Genomic_DNA"/>
</dbReference>
<feature type="transmembrane region" description="Helical" evidence="10">
    <location>
        <begin position="63"/>
        <end position="82"/>
    </location>
</feature>
<reference evidence="11" key="3">
    <citation type="journal article" date="2013" name="Nucleic Acids Res.">
        <title>The genome of Anopheles darlingi, the main neotropical malaria vector.</title>
        <authorList>
            <person name="Marinotti O."/>
            <person name="Cerqueira G.C."/>
            <person name="de Almeida L.G."/>
            <person name="Ferro M.I."/>
            <person name="Loreto E.L."/>
            <person name="Zaha A."/>
            <person name="Teixeira S.M."/>
            <person name="Wespiser A.R."/>
            <person name="Almeida E Silva A."/>
            <person name="Schlindwein A.D."/>
            <person name="Pacheco A.C."/>
            <person name="Silva A.L."/>
            <person name="Graveley B.R."/>
            <person name="Walenz B.P."/>
            <person name="Lima Bde A."/>
            <person name="Ribeiro C.A."/>
            <person name="Nunes-Silva C.G."/>
            <person name="de Carvalho C.R."/>
            <person name="Soares C.M."/>
            <person name="de Menezes C.B."/>
            <person name="Matiolli C."/>
            <person name="Caffrey D."/>
            <person name="Araujo D.A."/>
            <person name="de Oliveira D.M."/>
            <person name="Golenbock D."/>
            <person name="Grisard E.C."/>
            <person name="Fantinatti-Garboggini F."/>
            <person name="de Carvalho F.M."/>
            <person name="Barcellos F.G."/>
            <person name="Prosdocimi F."/>
            <person name="May G."/>
            <person name="Azevedo Junior G.M."/>
            <person name="Guimaraes G.M."/>
            <person name="Goldman G.H."/>
            <person name="Padilha I.Q."/>
            <person name="Batista Jda S."/>
            <person name="Ferro J.A."/>
            <person name="Ribeiro J.M."/>
            <person name="Fietto J.L."/>
            <person name="Dabbas K.M."/>
            <person name="Cerdeira L."/>
            <person name="Agnez-Lima L.F."/>
            <person name="Brocchi M."/>
            <person name="de Carvalho M.O."/>
            <person name="Teixeira Mde M."/>
            <person name="Diniz Maia Mde M."/>
            <person name="Goldman M.H."/>
            <person name="Cruz Schneider M.P."/>
            <person name="Felipe M.S."/>
            <person name="Hungria M."/>
            <person name="Nicolas M.F."/>
            <person name="Pereira M."/>
            <person name="Montes M.A."/>
            <person name="Cantao M.E."/>
            <person name="Vincentz M."/>
            <person name="Rafael M.S."/>
            <person name="Silverman N."/>
            <person name="Stoco P.H."/>
            <person name="Souza R.C."/>
            <person name="Vicentini R."/>
            <person name="Gazzinelli R.T."/>
            <person name="Neves Rde O."/>
            <person name="Silva R."/>
            <person name="Astolfi-Filho S."/>
            <person name="Maciel T.E."/>
            <person name="Urmenyi T.P."/>
            <person name="Tadei W.P."/>
            <person name="Camargo E.P."/>
            <person name="de Vasconcelos A.T."/>
        </authorList>
    </citation>
    <scope>NUCLEOTIDE SEQUENCE</scope>
</reference>
<dbReference type="STRING" id="43151.W5JX89"/>
<evidence type="ECO:0000313" key="12">
    <source>
        <dbReference type="EnsemblMetazoa" id="ADAC000004-PA"/>
    </source>
</evidence>
<comment type="similarity">
    <text evidence="10">Belongs to the ELO family.</text>
</comment>
<keyword evidence="8 10" id="KW-0472">Membrane</keyword>
<keyword evidence="3 10" id="KW-0808">Transferase</keyword>
<sequence length="311" mass="36787">MDLRENFTDFTVASNYIMQLAIDEYQADRNWTRLIDRYWNLVEELIGDPRAKSLPFMDNPLPTIGMVLTYLVWVVIIGPTYMRDRKPMQLTNTLFYYNLGQVLLSAYMFYEHLMAGWARGYSLTCQPVDYSDDQLSRRMFNLCYIYYLSKLSEFADTIFFVLRKKKSQITYLHLYHHSLTPIEAWILTKFLAGGNTTLPNIINNFVHTLMYFYYMLSAMGPRYQKYLWWKKYMTEIQIAQFVICIGHAINALVTDCSYPKFVTFLLLCNASIFFVLFMNFYVQNYRKQATLAAEIAQVQPKQEAIEHQKAQ</sequence>
<dbReference type="EC" id="2.3.1.199" evidence="10"/>
<proteinExistence type="inferred from homology"/>
<reference evidence="12" key="4">
    <citation type="submission" date="2015-06" db="UniProtKB">
        <authorList>
            <consortium name="EnsemblMetazoa"/>
        </authorList>
    </citation>
    <scope>IDENTIFICATION</scope>
</reference>
<dbReference type="Pfam" id="PF01151">
    <property type="entry name" value="ELO"/>
    <property type="match status" value="1"/>
</dbReference>
<dbReference type="GO" id="GO:0034625">
    <property type="term" value="P:fatty acid elongation, monounsaturated fatty acid"/>
    <property type="evidence" value="ECO:0007669"/>
    <property type="project" value="TreeGrafter"/>
</dbReference>
<evidence type="ECO:0000256" key="8">
    <source>
        <dbReference type="ARBA" id="ARBA00023136"/>
    </source>
</evidence>
<keyword evidence="13" id="KW-1185">Reference proteome</keyword>
<keyword evidence="4 10" id="KW-0812">Transmembrane</keyword>
<organism evidence="11">
    <name type="scientific">Anopheles darlingi</name>
    <name type="common">Mosquito</name>
    <dbReference type="NCBI Taxonomy" id="43151"/>
    <lineage>
        <taxon>Eukaryota</taxon>
        <taxon>Metazoa</taxon>
        <taxon>Ecdysozoa</taxon>
        <taxon>Arthropoda</taxon>
        <taxon>Hexapoda</taxon>
        <taxon>Insecta</taxon>
        <taxon>Pterygota</taxon>
        <taxon>Neoptera</taxon>
        <taxon>Endopterygota</taxon>
        <taxon>Diptera</taxon>
        <taxon>Nematocera</taxon>
        <taxon>Culicoidea</taxon>
        <taxon>Culicidae</taxon>
        <taxon>Anophelinae</taxon>
        <taxon>Anopheles</taxon>
    </lineage>
</organism>
<comment type="catalytic activity">
    <reaction evidence="10">
        <text>a very-long-chain acyl-CoA + malonyl-CoA + H(+) = a very-long-chain 3-oxoacyl-CoA + CO2 + CoA</text>
        <dbReference type="Rhea" id="RHEA:32727"/>
        <dbReference type="ChEBI" id="CHEBI:15378"/>
        <dbReference type="ChEBI" id="CHEBI:16526"/>
        <dbReference type="ChEBI" id="CHEBI:57287"/>
        <dbReference type="ChEBI" id="CHEBI:57384"/>
        <dbReference type="ChEBI" id="CHEBI:90725"/>
        <dbReference type="ChEBI" id="CHEBI:90736"/>
        <dbReference type="EC" id="2.3.1.199"/>
    </reaction>
</comment>
<evidence type="ECO:0000256" key="2">
    <source>
        <dbReference type="ARBA" id="ARBA00022516"/>
    </source>
</evidence>
<evidence type="ECO:0000256" key="6">
    <source>
        <dbReference type="ARBA" id="ARBA00022989"/>
    </source>
</evidence>
<dbReference type="OMA" id="SRFEMVV"/>
<dbReference type="InterPro" id="IPR002076">
    <property type="entry name" value="ELO_fam"/>
</dbReference>
<evidence type="ECO:0000256" key="3">
    <source>
        <dbReference type="ARBA" id="ARBA00022679"/>
    </source>
</evidence>
<dbReference type="Proteomes" id="UP000000673">
    <property type="component" value="Unassembled WGS sequence"/>
</dbReference>
<dbReference type="HOGENOM" id="CLU_048483_0_0_1"/>
<keyword evidence="9 10" id="KW-0275">Fatty acid biosynthesis</keyword>
<evidence type="ECO:0000256" key="1">
    <source>
        <dbReference type="ARBA" id="ARBA00004141"/>
    </source>
</evidence>
<comment type="subcellular location">
    <subcellularLocation>
        <location evidence="1">Membrane</location>
        <topology evidence="1">Multi-pass membrane protein</topology>
    </subcellularLocation>
</comment>
<evidence type="ECO:0000256" key="9">
    <source>
        <dbReference type="ARBA" id="ARBA00023160"/>
    </source>
</evidence>
<evidence type="ECO:0000313" key="11">
    <source>
        <dbReference type="EMBL" id="ETN68150.1"/>
    </source>
</evidence>
<dbReference type="VEuPathDB" id="VectorBase:ADAR2_007743"/>
<feature type="transmembrane region" description="Helical" evidence="10">
    <location>
        <begin position="94"/>
        <end position="110"/>
    </location>
</feature>
<dbReference type="AlphaFoldDB" id="W5JX89"/>
<dbReference type="PANTHER" id="PTHR11157:SF22">
    <property type="entry name" value="ELONGATION OF VERY LONG CHAIN FATTY ACIDS PROTEIN"/>
    <property type="match status" value="1"/>
</dbReference>
<evidence type="ECO:0000256" key="5">
    <source>
        <dbReference type="ARBA" id="ARBA00022832"/>
    </source>
</evidence>
<dbReference type="GO" id="GO:0009922">
    <property type="term" value="F:fatty acid elongase activity"/>
    <property type="evidence" value="ECO:0007669"/>
    <property type="project" value="UniProtKB-EC"/>
</dbReference>
<dbReference type="PANTHER" id="PTHR11157">
    <property type="entry name" value="FATTY ACID ACYL TRANSFERASE-RELATED"/>
    <property type="match status" value="1"/>
</dbReference>
<dbReference type="GO" id="GO:0034626">
    <property type="term" value="P:fatty acid elongation, polyunsaturated fatty acid"/>
    <property type="evidence" value="ECO:0007669"/>
    <property type="project" value="TreeGrafter"/>
</dbReference>
<dbReference type="FunCoup" id="W5JX89">
    <property type="interactions" value="23"/>
</dbReference>
<dbReference type="GO" id="GO:0042761">
    <property type="term" value="P:very long-chain fatty acid biosynthetic process"/>
    <property type="evidence" value="ECO:0007669"/>
    <property type="project" value="TreeGrafter"/>
</dbReference>
<reference evidence="11" key="2">
    <citation type="submission" date="2010-05" db="EMBL/GenBank/DDBJ databases">
        <authorList>
            <person name="Almeida L.G."/>
            <person name="Nicolas M.F."/>
            <person name="Souza R.C."/>
            <person name="Vasconcelos A.T.R."/>
        </authorList>
    </citation>
    <scope>NUCLEOTIDE SEQUENCE</scope>
</reference>
<dbReference type="GO" id="GO:0005789">
    <property type="term" value="C:endoplasmic reticulum membrane"/>
    <property type="evidence" value="ECO:0007669"/>
    <property type="project" value="TreeGrafter"/>
</dbReference>
<evidence type="ECO:0000256" key="7">
    <source>
        <dbReference type="ARBA" id="ARBA00023098"/>
    </source>
</evidence>
<dbReference type="VEuPathDB" id="VectorBase:ADAC000004"/>
<evidence type="ECO:0000256" key="10">
    <source>
        <dbReference type="RuleBase" id="RU361115"/>
    </source>
</evidence>
<accession>W5JX89</accession>
<dbReference type="GO" id="GO:0019367">
    <property type="term" value="P:fatty acid elongation, saturated fatty acid"/>
    <property type="evidence" value="ECO:0007669"/>
    <property type="project" value="TreeGrafter"/>
</dbReference>
<keyword evidence="6 10" id="KW-1133">Transmembrane helix</keyword>
<gene>
    <name evidence="11" type="ORF">AND_000004</name>
</gene>
<dbReference type="eggNOG" id="KOG3071">
    <property type="taxonomic scope" value="Eukaryota"/>
</dbReference>
<feature type="transmembrane region" description="Helical" evidence="10">
    <location>
        <begin position="261"/>
        <end position="282"/>
    </location>
</feature>
<dbReference type="EnsemblMetazoa" id="ADAC000004-RA">
    <property type="protein sequence ID" value="ADAC000004-PA"/>
    <property type="gene ID" value="ADAC000004"/>
</dbReference>
<feature type="transmembrane region" description="Helical" evidence="10">
    <location>
        <begin position="144"/>
        <end position="162"/>
    </location>
</feature>
<reference evidence="11 13" key="1">
    <citation type="journal article" date="2010" name="BMC Genomics">
        <title>Combination of measures distinguishes pre-miRNAs from other stem-loops in the genome of the newly sequenced Anopheles darlingi.</title>
        <authorList>
            <person name="Mendes N.D."/>
            <person name="Freitas A.T."/>
            <person name="Vasconcelos A.T."/>
            <person name="Sagot M.F."/>
        </authorList>
    </citation>
    <scope>NUCLEOTIDE SEQUENCE</scope>
</reference>